<evidence type="ECO:0000313" key="6">
    <source>
        <dbReference type="Proteomes" id="UP001228171"/>
    </source>
</evidence>
<dbReference type="InterPro" id="IPR011856">
    <property type="entry name" value="tRNA_endonuc-like_dom_sf"/>
</dbReference>
<comment type="cofactor">
    <cofactor evidence="1">
        <name>Mg(2+)</name>
        <dbReference type="ChEBI" id="CHEBI:18420"/>
    </cofactor>
</comment>
<evidence type="ECO:0000313" key="5">
    <source>
        <dbReference type="EMBL" id="MDP4545857.1"/>
    </source>
</evidence>
<dbReference type="EMBL" id="JAVAJI010000027">
    <property type="protein sequence ID" value="MDP4545857.1"/>
    <property type="molecule type" value="Genomic_DNA"/>
</dbReference>
<dbReference type="InterPro" id="IPR014883">
    <property type="entry name" value="VRR_NUC"/>
</dbReference>
<dbReference type="RefSeq" id="WP_305936053.1">
    <property type="nucleotide sequence ID" value="NZ_JAVAJI010000027.1"/>
</dbReference>
<evidence type="ECO:0000256" key="3">
    <source>
        <dbReference type="ARBA" id="ARBA00022801"/>
    </source>
</evidence>
<keyword evidence="6" id="KW-1185">Reference proteome</keyword>
<sequence length="123" mass="13742">MTELSETQIQNKILRWAKSYPYKGKVLADYLVHVPNGEKRSKRVAAGLKHSGVKKGYPDLVMDIALNGYHGLRIELKTETGGVVSPEQNERLKMLNSEGYLAVVCKGFDEAIKTITDYMGGKR</sequence>
<protein>
    <submittedName>
        <fullName evidence="5">VRR-NUC domain-containing protein</fullName>
    </submittedName>
</protein>
<dbReference type="Proteomes" id="UP001228171">
    <property type="component" value="Unassembled WGS sequence"/>
</dbReference>
<feature type="domain" description="VRR-NUC" evidence="4">
    <location>
        <begin position="4"/>
        <end position="109"/>
    </location>
</feature>
<evidence type="ECO:0000256" key="2">
    <source>
        <dbReference type="ARBA" id="ARBA00022722"/>
    </source>
</evidence>
<organism evidence="5 6">
    <name type="scientific">Psychrobacter faecalis</name>
    <dbReference type="NCBI Taxonomy" id="180588"/>
    <lineage>
        <taxon>Bacteria</taxon>
        <taxon>Pseudomonadati</taxon>
        <taxon>Pseudomonadota</taxon>
        <taxon>Gammaproteobacteria</taxon>
        <taxon>Moraxellales</taxon>
        <taxon>Moraxellaceae</taxon>
        <taxon>Psychrobacter</taxon>
    </lineage>
</organism>
<keyword evidence="2" id="KW-0540">Nuclease</keyword>
<dbReference type="Gene3D" id="3.40.1350.10">
    <property type="match status" value="1"/>
</dbReference>
<keyword evidence="3" id="KW-0378">Hydrolase</keyword>
<evidence type="ECO:0000259" key="4">
    <source>
        <dbReference type="SMART" id="SM00990"/>
    </source>
</evidence>
<dbReference type="Pfam" id="PF08774">
    <property type="entry name" value="VRR_NUC"/>
    <property type="match status" value="1"/>
</dbReference>
<evidence type="ECO:0000256" key="1">
    <source>
        <dbReference type="ARBA" id="ARBA00001946"/>
    </source>
</evidence>
<comment type="caution">
    <text evidence="5">The sequence shown here is derived from an EMBL/GenBank/DDBJ whole genome shotgun (WGS) entry which is preliminary data.</text>
</comment>
<reference evidence="5 6" key="1">
    <citation type="submission" date="2023-08" db="EMBL/GenBank/DDBJ databases">
        <authorList>
            <person name="Kumar R."/>
        </authorList>
    </citation>
    <scope>NUCLEOTIDE SEQUENCE [LARGE SCALE GENOMIC DNA]</scope>
    <source>
        <strain evidence="5 6">LUR13</strain>
    </source>
</reference>
<name>A0ABT9HJ97_9GAMM</name>
<accession>A0ABT9HJ97</accession>
<proteinExistence type="predicted"/>
<gene>
    <name evidence="5" type="ORF">Q8P09_12305</name>
</gene>
<dbReference type="SMART" id="SM00990">
    <property type="entry name" value="VRR_NUC"/>
    <property type="match status" value="1"/>
</dbReference>